<dbReference type="SUPFAM" id="SSF52047">
    <property type="entry name" value="RNI-like"/>
    <property type="match status" value="1"/>
</dbReference>
<dbReference type="EMBL" id="BPQB01000001">
    <property type="protein sequence ID" value="GJE84465.1"/>
    <property type="molecule type" value="Genomic_DNA"/>
</dbReference>
<proteinExistence type="predicted"/>
<dbReference type="Gene3D" id="3.80.10.10">
    <property type="entry name" value="Ribonuclease Inhibitor"/>
    <property type="match status" value="1"/>
</dbReference>
<sequence>MRSLPTELVDHCLLHVRYGWEDDIPYRSTTDGDLKSCSLVCRSWRTLAQAYLFHDFFYPFTKAENHDSMRVETSYGELASAVDPPPTLEALRVFLCAHPHLASRIRIMHLQSDSRELDFETSLPDHSVDQSLFATLLSLLPRLQQLFLCNVVLEATRPADELHMLPSLQALTLHYGEEYDYVAAEDLQKIVASFAQIDKLALATSSYIQTIQAPENELSPLPRPVNVQHIVLPELGRVSAPLLVDVLSRTVQMPQLRRLDIPSESADYQGIVNALSHGLEELHLNLEPFYVDFWERGPDDIGLDIGSCQMLQKLYIAFSIGGHSVTDCWRFHVQNICAFIRQAGFSAHAFPHLRTFVIRLGVSDTESSRVPQPALAKPLDEAFASLVRETTLHSVTFEWVRGGESWERLEDDAFADYIYKTFPVLRSKNAVFIQAPTGEEGGSSV</sequence>
<name>A0A9P3FYC7_9APHY</name>
<keyword evidence="2" id="KW-1185">Reference proteome</keyword>
<organism evidence="1 2">
    <name type="scientific">Phanerochaete sordida</name>
    <dbReference type="NCBI Taxonomy" id="48140"/>
    <lineage>
        <taxon>Eukaryota</taxon>
        <taxon>Fungi</taxon>
        <taxon>Dikarya</taxon>
        <taxon>Basidiomycota</taxon>
        <taxon>Agaricomycotina</taxon>
        <taxon>Agaricomycetes</taxon>
        <taxon>Polyporales</taxon>
        <taxon>Phanerochaetaceae</taxon>
        <taxon>Phanerochaete</taxon>
    </lineage>
</organism>
<dbReference type="AlphaFoldDB" id="A0A9P3FYC7"/>
<gene>
    <name evidence="1" type="ORF">PsYK624_005410</name>
</gene>
<protein>
    <recommendedName>
        <fullName evidence="3">F-box domain-containing protein</fullName>
    </recommendedName>
</protein>
<comment type="caution">
    <text evidence="1">The sequence shown here is derived from an EMBL/GenBank/DDBJ whole genome shotgun (WGS) entry which is preliminary data.</text>
</comment>
<accession>A0A9P3FYC7</accession>
<dbReference type="Proteomes" id="UP000703269">
    <property type="component" value="Unassembled WGS sequence"/>
</dbReference>
<evidence type="ECO:0000313" key="2">
    <source>
        <dbReference type="Proteomes" id="UP000703269"/>
    </source>
</evidence>
<dbReference type="InterPro" id="IPR032675">
    <property type="entry name" value="LRR_dom_sf"/>
</dbReference>
<evidence type="ECO:0008006" key="3">
    <source>
        <dbReference type="Google" id="ProtNLM"/>
    </source>
</evidence>
<reference evidence="1 2" key="1">
    <citation type="submission" date="2021-08" db="EMBL/GenBank/DDBJ databases">
        <title>Draft Genome Sequence of Phanerochaete sordida strain YK-624.</title>
        <authorList>
            <person name="Mori T."/>
            <person name="Dohra H."/>
            <person name="Suzuki T."/>
            <person name="Kawagishi H."/>
            <person name="Hirai H."/>
        </authorList>
    </citation>
    <scope>NUCLEOTIDE SEQUENCE [LARGE SCALE GENOMIC DNA]</scope>
    <source>
        <strain evidence="1 2">YK-624</strain>
    </source>
</reference>
<evidence type="ECO:0000313" key="1">
    <source>
        <dbReference type="EMBL" id="GJE84465.1"/>
    </source>
</evidence>
<dbReference type="OrthoDB" id="2159328at2759"/>